<dbReference type="EMBL" id="SDPQ02000001">
    <property type="protein sequence ID" value="KAA1400191.1"/>
    <property type="molecule type" value="Genomic_DNA"/>
</dbReference>
<dbReference type="GO" id="GO:0003700">
    <property type="term" value="F:DNA-binding transcription factor activity"/>
    <property type="evidence" value="ECO:0007669"/>
    <property type="project" value="TreeGrafter"/>
</dbReference>
<evidence type="ECO:0000259" key="3">
    <source>
        <dbReference type="PROSITE" id="PS50977"/>
    </source>
</evidence>
<dbReference type="SUPFAM" id="SSF46689">
    <property type="entry name" value="Homeodomain-like"/>
    <property type="match status" value="1"/>
</dbReference>
<reference evidence="4" key="1">
    <citation type="submission" date="2019-09" db="EMBL/GenBank/DDBJ databases">
        <authorList>
            <person name="Li J."/>
        </authorList>
    </citation>
    <scope>NUCLEOTIDE SEQUENCE [LARGE SCALE GENOMIC DNA]</scope>
    <source>
        <strain evidence="4">JCM 14732</strain>
    </source>
</reference>
<organism evidence="4 5">
    <name type="scientific">Aeromicrobium ginsengisoli</name>
    <dbReference type="NCBI Taxonomy" id="363867"/>
    <lineage>
        <taxon>Bacteria</taxon>
        <taxon>Bacillati</taxon>
        <taxon>Actinomycetota</taxon>
        <taxon>Actinomycetes</taxon>
        <taxon>Propionibacteriales</taxon>
        <taxon>Nocardioidaceae</taxon>
        <taxon>Aeromicrobium</taxon>
    </lineage>
</organism>
<dbReference type="AlphaFoldDB" id="A0A5M4FJF6"/>
<dbReference type="PANTHER" id="PTHR30055:SF153">
    <property type="entry name" value="HTH-TYPE TRANSCRIPTIONAL REPRESSOR RV3405C"/>
    <property type="match status" value="1"/>
</dbReference>
<keyword evidence="1 2" id="KW-0238">DNA-binding</keyword>
<name>A0A5M4FJF6_9ACTN</name>
<dbReference type="InterPro" id="IPR001647">
    <property type="entry name" value="HTH_TetR"/>
</dbReference>
<dbReference type="OrthoDB" id="7252896at2"/>
<comment type="caution">
    <text evidence="4">The sequence shown here is derived from an EMBL/GenBank/DDBJ whole genome shotgun (WGS) entry which is preliminary data.</text>
</comment>
<evidence type="ECO:0000256" key="1">
    <source>
        <dbReference type="ARBA" id="ARBA00023125"/>
    </source>
</evidence>
<dbReference type="RefSeq" id="WP_149688288.1">
    <property type="nucleotide sequence ID" value="NZ_SDPQ02000001.1"/>
</dbReference>
<keyword evidence="5" id="KW-1185">Reference proteome</keyword>
<gene>
    <name evidence="4" type="ORF">ESP70_005550</name>
</gene>
<dbReference type="Proteomes" id="UP000380867">
    <property type="component" value="Unassembled WGS sequence"/>
</dbReference>
<protein>
    <submittedName>
        <fullName evidence="4">TetR/AcrR family transcriptional regulator</fullName>
    </submittedName>
</protein>
<dbReference type="InterPro" id="IPR050109">
    <property type="entry name" value="HTH-type_TetR-like_transc_reg"/>
</dbReference>
<dbReference type="Gene3D" id="1.10.357.10">
    <property type="entry name" value="Tetracycline Repressor, domain 2"/>
    <property type="match status" value="1"/>
</dbReference>
<feature type="DNA-binding region" description="H-T-H motif" evidence="2">
    <location>
        <begin position="34"/>
        <end position="53"/>
    </location>
</feature>
<dbReference type="PRINTS" id="PR00455">
    <property type="entry name" value="HTHTETR"/>
</dbReference>
<dbReference type="InterPro" id="IPR009057">
    <property type="entry name" value="Homeodomain-like_sf"/>
</dbReference>
<proteinExistence type="predicted"/>
<dbReference type="PROSITE" id="PS50977">
    <property type="entry name" value="HTH_TETR_2"/>
    <property type="match status" value="1"/>
</dbReference>
<dbReference type="PANTHER" id="PTHR30055">
    <property type="entry name" value="HTH-TYPE TRANSCRIPTIONAL REGULATOR RUTR"/>
    <property type="match status" value="1"/>
</dbReference>
<evidence type="ECO:0000313" key="5">
    <source>
        <dbReference type="Proteomes" id="UP000380867"/>
    </source>
</evidence>
<feature type="domain" description="HTH tetR-type" evidence="3">
    <location>
        <begin position="11"/>
        <end position="71"/>
    </location>
</feature>
<evidence type="ECO:0000256" key="2">
    <source>
        <dbReference type="PROSITE-ProRule" id="PRU00335"/>
    </source>
</evidence>
<evidence type="ECO:0000313" key="4">
    <source>
        <dbReference type="EMBL" id="KAA1400191.1"/>
    </source>
</evidence>
<accession>A0A5M4FJF6</accession>
<dbReference type="Pfam" id="PF00440">
    <property type="entry name" value="TetR_N"/>
    <property type="match status" value="1"/>
</dbReference>
<dbReference type="GO" id="GO:0000976">
    <property type="term" value="F:transcription cis-regulatory region binding"/>
    <property type="evidence" value="ECO:0007669"/>
    <property type="project" value="TreeGrafter"/>
</dbReference>
<sequence>MTRLTRSQVQDRNRETVLEVARGAFLRDGYVATSLASVAKEAGFTTGIVYSSFGSKADLALSVLERLQAEQISALGERVGSGASSDVLDRVRQWAAEAMSSGWVRLELELLLDTMNDPRLAAAQTRRQTASIQQAVTVVRSLVPPDSMDDETIEVLAEAAVDYAIGLAMRQSVNPDATPDRFLRLIEPLVAAITPQG</sequence>